<name>A0AC58IUX6_DANRE</name>
<dbReference type="RefSeq" id="XP_073798042.1">
    <property type="nucleotide sequence ID" value="XM_073941941.1"/>
</dbReference>
<reference evidence="2" key="1">
    <citation type="submission" date="2025-08" db="UniProtKB">
        <authorList>
            <consortium name="RefSeq"/>
        </authorList>
    </citation>
    <scope>IDENTIFICATION</scope>
    <source>
        <strain evidence="2">Tuebingen</strain>
        <tissue evidence="2">Fibroblasts and whole tissue</tissue>
    </source>
</reference>
<evidence type="ECO:0000313" key="1">
    <source>
        <dbReference type="Proteomes" id="UP000000437"/>
    </source>
</evidence>
<protein>
    <submittedName>
        <fullName evidence="2">Pseudouridylate synthase 7 homolog isoform X1</fullName>
    </submittedName>
</protein>
<dbReference type="Proteomes" id="UP000000437">
    <property type="component" value="Chromosome 25"/>
</dbReference>
<evidence type="ECO:0000313" key="2">
    <source>
        <dbReference type="RefSeq" id="XP_073798042.1"/>
    </source>
</evidence>
<proteinExistence type="predicted"/>
<gene>
    <name evidence="2" type="primary">pus7</name>
</gene>
<sequence>MEDTAASVTLGSEKRSCPDEEQHSAKRIRVEEEPQEDEEEEPQEEEEPEEEEESFADMMKHGLTEADVGIHRFISEHTGFSGILKERYSDFVVHEINKEGRMVRLDDLCVPAEEQDRLDPSESSSAEAQTLSEEQKQQLEDLQLFRNKEGQVFIQVQEDSKEQRTLLHRAVKTLFPGLETKTEERDGQRVIVAYHAAGKTALAELRPSAAPRKHSWPKNRGSFCHFVLYKENKDTMEAINILSRFLRVRPNMFSYMGTKDKRAISVQEIAVLKISAERLSHLNKCLMNLKLGNFCYKKHPLKLGELQGNHFTVVLRNISGSQQQVDQAMNSLQNTGFINYYGMQRFGTTAVPTHRVGRAILQNNWKEVVDLILKPRPGAEKGYLVKCREEWARTQDPAAALRKLPVKRCVEGQLLRGLAKHGKHNIITAFALIPRNNRLMYIHSYQSYVWNSMVSRRVDAYGLRAVEGDLILRGGSAHVLSADEAQKHSIHDVVMPLPGFDVIYPTHSVGQGYREMLSADDLDIDNMRHKVRDYSLAGAYRRVLIRPSDVSWELVQYDDPRVPLVHTDLEKLENKPAPVYLTEGKYCALKMEFSLPSSTYATMAVREVLKMDTSIKNQTQLNTSWLN</sequence>
<keyword evidence="1" id="KW-1185">Reference proteome</keyword>
<accession>A0AC58IUX6</accession>
<organism evidence="1 2">
    <name type="scientific">Danio rerio</name>
    <name type="common">Zebrafish</name>
    <name type="synonym">Brachydanio rerio</name>
    <dbReference type="NCBI Taxonomy" id="7955"/>
    <lineage>
        <taxon>Eukaryota</taxon>
        <taxon>Metazoa</taxon>
        <taxon>Chordata</taxon>
        <taxon>Craniata</taxon>
        <taxon>Vertebrata</taxon>
        <taxon>Euteleostomi</taxon>
        <taxon>Actinopterygii</taxon>
        <taxon>Neopterygii</taxon>
        <taxon>Teleostei</taxon>
        <taxon>Ostariophysi</taxon>
        <taxon>Cypriniformes</taxon>
        <taxon>Danionidae</taxon>
        <taxon>Danioninae</taxon>
        <taxon>Danio</taxon>
    </lineage>
</organism>